<keyword evidence="2 3" id="KW-0040">ANK repeat</keyword>
<evidence type="ECO:0000313" key="5">
    <source>
        <dbReference type="EMBL" id="KAK6981179.1"/>
    </source>
</evidence>
<gene>
    <name evidence="5" type="ORF">R3P38DRAFT_2578797</name>
</gene>
<feature type="repeat" description="ANK" evidence="3">
    <location>
        <begin position="718"/>
        <end position="750"/>
    </location>
</feature>
<reference evidence="5 6" key="1">
    <citation type="journal article" date="2024" name="J Genomics">
        <title>Draft genome sequencing and assembly of Favolaschia claudopus CIRM-BRFM 2984 isolated from oak limbs.</title>
        <authorList>
            <person name="Navarro D."/>
            <person name="Drula E."/>
            <person name="Chaduli D."/>
            <person name="Cazenave R."/>
            <person name="Ahrendt S."/>
            <person name="Wang J."/>
            <person name="Lipzen A."/>
            <person name="Daum C."/>
            <person name="Barry K."/>
            <person name="Grigoriev I.V."/>
            <person name="Favel A."/>
            <person name="Rosso M.N."/>
            <person name="Martin F."/>
        </authorList>
    </citation>
    <scope>NUCLEOTIDE SEQUENCE [LARGE SCALE GENOMIC DNA]</scope>
    <source>
        <strain evidence="5 6">CIRM-BRFM 2984</strain>
    </source>
</reference>
<dbReference type="SMART" id="SM00248">
    <property type="entry name" value="ANK"/>
    <property type="match status" value="13"/>
</dbReference>
<name>A0AAV9ZGA2_9AGAR</name>
<evidence type="ECO:0000313" key="6">
    <source>
        <dbReference type="Proteomes" id="UP001362999"/>
    </source>
</evidence>
<evidence type="ECO:0000256" key="1">
    <source>
        <dbReference type="ARBA" id="ARBA00022737"/>
    </source>
</evidence>
<evidence type="ECO:0000256" key="2">
    <source>
        <dbReference type="ARBA" id="ARBA00023043"/>
    </source>
</evidence>
<dbReference type="SUPFAM" id="SSF52540">
    <property type="entry name" value="P-loop containing nucleoside triphosphate hydrolases"/>
    <property type="match status" value="1"/>
</dbReference>
<feature type="repeat" description="ANK" evidence="3">
    <location>
        <begin position="750"/>
        <end position="782"/>
    </location>
</feature>
<dbReference type="PANTHER" id="PTHR24198">
    <property type="entry name" value="ANKYRIN REPEAT AND PROTEIN KINASE DOMAIN-CONTAINING PROTEIN"/>
    <property type="match status" value="1"/>
</dbReference>
<dbReference type="PANTHER" id="PTHR24198:SF165">
    <property type="entry name" value="ANKYRIN REPEAT-CONTAINING PROTEIN-RELATED"/>
    <property type="match status" value="1"/>
</dbReference>
<dbReference type="PROSITE" id="PS50297">
    <property type="entry name" value="ANK_REP_REGION"/>
    <property type="match status" value="5"/>
</dbReference>
<feature type="repeat" description="ANK" evidence="3">
    <location>
        <begin position="783"/>
        <end position="815"/>
    </location>
</feature>
<dbReference type="Proteomes" id="UP001362999">
    <property type="component" value="Unassembled WGS sequence"/>
</dbReference>
<feature type="repeat" description="ANK" evidence="3">
    <location>
        <begin position="654"/>
        <end position="686"/>
    </location>
</feature>
<keyword evidence="1" id="KW-0677">Repeat</keyword>
<sequence length="1152" mass="126964">MNTPIHFSISAISVYGGFGGPGGPGGQYGGSGGVGNGPNVTIHYNTVPPDNRRPSDEENRKILDWLSPFNFFQRQNDIFEACQKGSGQWFLSLQDFKTWLSSPQKVLWCEGIQGAGKTALSSLVINYIQKTYTTASSTGLAWIYLDYKEDQVQTKTTLLSSICHQLWVGKPMPKLLQSLYAKHLPQKTRPTLDDILGLLQVTLLGYSRIFLVIDALDEFSNPERVVFLQELAKIVMRFPVHLLITVRPHIVLYTYFSQIQRVEIGAKEEDITLYVEDQLKILPNVMSMINARPNLPQEIKQGVIRDVNGMFLLVKLRMASLAAQTNIESLLKAITELPEDLSAAYVITIERINSQRKSYKELALKALMWVANAIRPLTVAELCQALAVEPGDRSLHFDKVSTIEIILAACAGLVTIDKELSVARLVHYTAQDWLASWFPNAHIEIAATCFQYLEFSEFSNLERLDNEKYPLAVYAQYCLEHTGRTNCEMELITRVEQFASKTYLWQHLWRTLNWYERIQFWANGPWPEDKEDMQTLVLAGAGNLLSITQHLLRERQFDTRFYKCALSLAAYRGHSEIVQSLLSFDIVCPEWGLCPAAQGQQTGIVQMLLDNAADINTVSGKHETPLCTAVWANSEAIVKMLIDAGADMNVVCDGHGTALYIAVCRDSEHIVKMLIDAGADMMVGGQYGTPLYTAVCRDSEHIVKMLIDAGADMMVGGQYGTPLYTAVCRDSEHIVKMLIDAGADMQVGGQYGTPLYTAVCRDSKRIVKMLIDAGADMNVVCDGHRTALYTAICRDSEPIVKMLLDAGADMNIVGGEYGTALQAATHERSERIMKMLLDAGADTNIIAGQYGTALQAAAYMESEAIARMLLDAGADVNIVAGQYGTALQAAAYSESEPFVKMLFEMAPDMSNAGHQWGIALQAVAGGKSEPIVKLLLDAGADINIVGGEYGTALQVAAHWMSEPIVQLLLNAGADSNIAGGKYGTALQAAVAWNKPESESMVKLLLEAGANPHIEGGKYGSALKAAKALGQQAIEQMLLAAGALATDHDVQLSSQIISSTNVCPVWCAGTLCKAYFPEGDNEYDEVQCLDCKWWSHIRCLPQGINWHDPAVEFICRRCNLYVFLLLCKYSSINRQAASKGRNRYFSLQRVCQS</sequence>
<feature type="repeat" description="ANK" evidence="3">
    <location>
        <begin position="948"/>
        <end position="980"/>
    </location>
</feature>
<dbReference type="InterPro" id="IPR036770">
    <property type="entry name" value="Ankyrin_rpt-contain_sf"/>
</dbReference>
<feature type="domain" description="NACHT" evidence="4">
    <location>
        <begin position="105"/>
        <end position="248"/>
    </location>
</feature>
<dbReference type="Pfam" id="PF12796">
    <property type="entry name" value="Ank_2"/>
    <property type="match status" value="5"/>
</dbReference>
<dbReference type="SUPFAM" id="SSF48403">
    <property type="entry name" value="Ankyrin repeat"/>
    <property type="match status" value="2"/>
</dbReference>
<feature type="repeat" description="ANK" evidence="3">
    <location>
        <begin position="922"/>
        <end position="947"/>
    </location>
</feature>
<comment type="caution">
    <text evidence="5">The sequence shown here is derived from an EMBL/GenBank/DDBJ whole genome shotgun (WGS) entry which is preliminary data.</text>
</comment>
<organism evidence="5 6">
    <name type="scientific">Favolaschia claudopus</name>
    <dbReference type="NCBI Taxonomy" id="2862362"/>
    <lineage>
        <taxon>Eukaryota</taxon>
        <taxon>Fungi</taxon>
        <taxon>Dikarya</taxon>
        <taxon>Basidiomycota</taxon>
        <taxon>Agaricomycotina</taxon>
        <taxon>Agaricomycetes</taxon>
        <taxon>Agaricomycetidae</taxon>
        <taxon>Agaricales</taxon>
        <taxon>Marasmiineae</taxon>
        <taxon>Mycenaceae</taxon>
        <taxon>Favolaschia</taxon>
    </lineage>
</organism>
<dbReference type="Gene3D" id="1.25.40.20">
    <property type="entry name" value="Ankyrin repeat-containing domain"/>
    <property type="match status" value="4"/>
</dbReference>
<dbReference type="Gene3D" id="3.40.50.300">
    <property type="entry name" value="P-loop containing nucleotide triphosphate hydrolases"/>
    <property type="match status" value="1"/>
</dbReference>
<dbReference type="InterPro" id="IPR054471">
    <property type="entry name" value="GPIID_WHD"/>
</dbReference>
<dbReference type="PROSITE" id="PS50837">
    <property type="entry name" value="NACHT"/>
    <property type="match status" value="1"/>
</dbReference>
<feature type="repeat" description="ANK" evidence="3">
    <location>
        <begin position="686"/>
        <end position="718"/>
    </location>
</feature>
<dbReference type="EMBL" id="JAWWNJ010000153">
    <property type="protein sequence ID" value="KAK6981179.1"/>
    <property type="molecule type" value="Genomic_DNA"/>
</dbReference>
<feature type="repeat" description="ANK" evidence="3">
    <location>
        <begin position="621"/>
        <end position="653"/>
    </location>
</feature>
<dbReference type="Pfam" id="PF24883">
    <property type="entry name" value="NPHP3_N"/>
    <property type="match status" value="1"/>
</dbReference>
<keyword evidence="6" id="KW-1185">Reference proteome</keyword>
<dbReference type="InterPro" id="IPR007111">
    <property type="entry name" value="NACHT_NTPase"/>
</dbReference>
<proteinExistence type="predicted"/>
<protein>
    <submittedName>
        <fullName evidence="5">Arp ankyrin repeat protein</fullName>
    </submittedName>
</protein>
<dbReference type="AlphaFoldDB" id="A0AAV9ZGA2"/>
<dbReference type="Pfam" id="PF22939">
    <property type="entry name" value="WHD_GPIID"/>
    <property type="match status" value="1"/>
</dbReference>
<dbReference type="InterPro" id="IPR027417">
    <property type="entry name" value="P-loop_NTPase"/>
</dbReference>
<feature type="repeat" description="ANK" evidence="3">
    <location>
        <begin position="849"/>
        <end position="881"/>
    </location>
</feature>
<dbReference type="InterPro" id="IPR056884">
    <property type="entry name" value="NPHP3-like_N"/>
</dbReference>
<accession>A0AAV9ZGA2</accession>
<dbReference type="InterPro" id="IPR002110">
    <property type="entry name" value="Ankyrin_rpt"/>
</dbReference>
<evidence type="ECO:0000256" key="3">
    <source>
        <dbReference type="PROSITE-ProRule" id="PRU00023"/>
    </source>
</evidence>
<dbReference type="PROSITE" id="PS50088">
    <property type="entry name" value="ANK_REPEAT"/>
    <property type="match status" value="9"/>
</dbReference>
<evidence type="ECO:0000259" key="4">
    <source>
        <dbReference type="PROSITE" id="PS50837"/>
    </source>
</evidence>